<protein>
    <submittedName>
        <fullName evidence="1">Uncharacterized protein</fullName>
    </submittedName>
</protein>
<accession>A0ACC2UWG3</accession>
<gene>
    <name evidence="1" type="ORF">QFC20_007688</name>
</gene>
<comment type="caution">
    <text evidence="1">The sequence shown here is derived from an EMBL/GenBank/DDBJ whole genome shotgun (WGS) entry which is preliminary data.</text>
</comment>
<evidence type="ECO:0000313" key="1">
    <source>
        <dbReference type="EMBL" id="KAJ9091235.1"/>
    </source>
</evidence>
<proteinExistence type="predicted"/>
<organism evidence="1 2">
    <name type="scientific">Naganishia adeliensis</name>
    <dbReference type="NCBI Taxonomy" id="92952"/>
    <lineage>
        <taxon>Eukaryota</taxon>
        <taxon>Fungi</taxon>
        <taxon>Dikarya</taxon>
        <taxon>Basidiomycota</taxon>
        <taxon>Agaricomycotina</taxon>
        <taxon>Tremellomycetes</taxon>
        <taxon>Filobasidiales</taxon>
        <taxon>Filobasidiaceae</taxon>
        <taxon>Naganishia</taxon>
    </lineage>
</organism>
<dbReference type="Proteomes" id="UP001230649">
    <property type="component" value="Unassembled WGS sequence"/>
</dbReference>
<evidence type="ECO:0000313" key="2">
    <source>
        <dbReference type="Proteomes" id="UP001230649"/>
    </source>
</evidence>
<dbReference type="EMBL" id="JASBWS010000207">
    <property type="protein sequence ID" value="KAJ9091235.1"/>
    <property type="molecule type" value="Genomic_DNA"/>
</dbReference>
<reference evidence="1" key="1">
    <citation type="submission" date="2023-04" db="EMBL/GenBank/DDBJ databases">
        <title>Draft Genome sequencing of Naganishia species isolated from polar environments using Oxford Nanopore Technology.</title>
        <authorList>
            <person name="Leo P."/>
            <person name="Venkateswaran K."/>
        </authorList>
    </citation>
    <scope>NUCLEOTIDE SEQUENCE</scope>
    <source>
        <strain evidence="1">MNA-CCFEE 5262</strain>
    </source>
</reference>
<keyword evidence="2" id="KW-1185">Reference proteome</keyword>
<sequence>MQMAVHDLVGLGAKTVGEERADVTSAATALSDLMAQGSETSKLSLPTSFTRWPEPACAGQFDDGHYEVAWRTDVNGDTKAAYTVKKAV</sequence>
<name>A0ACC2UWG3_9TREE</name>